<sequence>MGSKKISKTNAMRILDSENIIYNIITYENNDGKIDGISVSKKIGRDVNSVYKTLVTQGMSKEIYVFVIPVAEEIDFKKAAKAVGEKKIDMINVKDINKYTGYIRGGCSPVGMKKLYSTFINNTAKELEKIIVSGGKIGMQIELLPSDLIKVISARFEDVIKAH</sequence>
<dbReference type="GO" id="GO:0002161">
    <property type="term" value="F:aminoacyl-tRNA deacylase activity"/>
    <property type="evidence" value="ECO:0007669"/>
    <property type="project" value="InterPro"/>
</dbReference>
<dbReference type="OrthoDB" id="9809296at2"/>
<dbReference type="STRING" id="84698.SAMN04488528_10187"/>
<dbReference type="Gene3D" id="3.90.960.10">
    <property type="entry name" value="YbaK/aminoacyl-tRNA synthetase-associated domain"/>
    <property type="match status" value="1"/>
</dbReference>
<evidence type="ECO:0000256" key="3">
    <source>
        <dbReference type="ARBA" id="ARBA00023239"/>
    </source>
</evidence>
<dbReference type="Pfam" id="PF04073">
    <property type="entry name" value="tRNA_edit"/>
    <property type="match status" value="1"/>
</dbReference>
<gene>
    <name evidence="6" type="ORF">SAMN04488528_10187</name>
</gene>
<dbReference type="InterPro" id="IPR007214">
    <property type="entry name" value="YbaK/aa-tRNA-synth-assoc-dom"/>
</dbReference>
<protein>
    <recommendedName>
        <fullName evidence="4">Cys-tRNA(Pro)/Cys-tRNA(Cys) deacylase</fullName>
        <ecNumber evidence="4">4.2.-.-</ecNumber>
    </recommendedName>
</protein>
<dbReference type="PIRSF" id="PIRSF006181">
    <property type="entry name" value="EbsC_YbaK"/>
    <property type="match status" value="1"/>
</dbReference>
<comment type="similarity">
    <text evidence="1 4">Belongs to the prolyl-tRNA editing family. YbaK/EbsC subfamily.</text>
</comment>
<dbReference type="AlphaFoldDB" id="A0A1I0Z6U9"/>
<organism evidence="6 7">
    <name type="scientific">Clostridium frigidicarnis</name>
    <dbReference type="NCBI Taxonomy" id="84698"/>
    <lineage>
        <taxon>Bacteria</taxon>
        <taxon>Bacillati</taxon>
        <taxon>Bacillota</taxon>
        <taxon>Clostridia</taxon>
        <taxon>Eubacteriales</taxon>
        <taxon>Clostridiaceae</taxon>
        <taxon>Clostridium</taxon>
    </lineage>
</organism>
<dbReference type="NCBIfam" id="TIGR00011">
    <property type="entry name" value="YbaK_EbsC"/>
    <property type="match status" value="1"/>
</dbReference>
<dbReference type="InterPro" id="IPR036754">
    <property type="entry name" value="YbaK/aa-tRNA-synt-asso_dom_sf"/>
</dbReference>
<dbReference type="SUPFAM" id="SSF55826">
    <property type="entry name" value="YbaK/ProRS associated domain"/>
    <property type="match status" value="1"/>
</dbReference>
<reference evidence="6 7" key="1">
    <citation type="submission" date="2016-10" db="EMBL/GenBank/DDBJ databases">
        <authorList>
            <person name="de Groot N.N."/>
        </authorList>
    </citation>
    <scope>NUCLEOTIDE SEQUENCE [LARGE SCALE GENOMIC DNA]</scope>
    <source>
        <strain evidence="6 7">DSM 12271</strain>
    </source>
</reference>
<evidence type="ECO:0000256" key="2">
    <source>
        <dbReference type="ARBA" id="ARBA00022917"/>
    </source>
</evidence>
<name>A0A1I0Z6U9_9CLOT</name>
<feature type="domain" description="YbaK/aminoacyl-tRNA synthetase-associated" evidence="5">
    <location>
        <begin position="39"/>
        <end position="150"/>
    </location>
</feature>
<dbReference type="InterPro" id="IPR004369">
    <property type="entry name" value="Prolyl-tRNA_editing_YbaK/EbsC"/>
</dbReference>
<keyword evidence="2 4" id="KW-0648">Protein biosynthesis</keyword>
<dbReference type="PANTHER" id="PTHR30411:SF0">
    <property type="entry name" value="CYS-TRNA(PRO)_CYS-TRNA(CYS) DEACYLASE YBAK"/>
    <property type="match status" value="1"/>
</dbReference>
<keyword evidence="3 4" id="KW-0456">Lyase</keyword>
<dbReference type="CDD" id="cd00002">
    <property type="entry name" value="YbaK_deacylase"/>
    <property type="match status" value="1"/>
</dbReference>
<accession>A0A1I0Z6U9</accession>
<dbReference type="EC" id="4.2.-.-" evidence="4"/>
<dbReference type="RefSeq" id="WP_090041656.1">
    <property type="nucleotide sequence ID" value="NZ_FOKI01000018.1"/>
</dbReference>
<dbReference type="EMBL" id="FOKI01000018">
    <property type="protein sequence ID" value="SFB21324.1"/>
    <property type="molecule type" value="Genomic_DNA"/>
</dbReference>
<proteinExistence type="inferred from homology"/>
<evidence type="ECO:0000256" key="4">
    <source>
        <dbReference type="PIRNR" id="PIRNR006181"/>
    </source>
</evidence>
<evidence type="ECO:0000256" key="1">
    <source>
        <dbReference type="ARBA" id="ARBA00009798"/>
    </source>
</evidence>
<dbReference type="PANTHER" id="PTHR30411">
    <property type="entry name" value="CYTOPLASMIC PROTEIN"/>
    <property type="match status" value="1"/>
</dbReference>
<evidence type="ECO:0000313" key="7">
    <source>
        <dbReference type="Proteomes" id="UP000198619"/>
    </source>
</evidence>
<dbReference type="GO" id="GO:0016829">
    <property type="term" value="F:lyase activity"/>
    <property type="evidence" value="ECO:0007669"/>
    <property type="project" value="UniProtKB-KW"/>
</dbReference>
<dbReference type="GO" id="GO:0006412">
    <property type="term" value="P:translation"/>
    <property type="evidence" value="ECO:0007669"/>
    <property type="project" value="UniProtKB-KW"/>
</dbReference>
<dbReference type="Proteomes" id="UP000198619">
    <property type="component" value="Unassembled WGS sequence"/>
</dbReference>
<keyword evidence="7" id="KW-1185">Reference proteome</keyword>
<evidence type="ECO:0000313" key="6">
    <source>
        <dbReference type="EMBL" id="SFB21324.1"/>
    </source>
</evidence>
<evidence type="ECO:0000259" key="5">
    <source>
        <dbReference type="Pfam" id="PF04073"/>
    </source>
</evidence>